<reference evidence="2 3" key="1">
    <citation type="journal article" date="2015" name="Nature">
        <title>rRNA introns, odd ribosomes, and small enigmatic genomes across a large radiation of phyla.</title>
        <authorList>
            <person name="Brown C.T."/>
            <person name="Hug L.A."/>
            <person name="Thomas B.C."/>
            <person name="Sharon I."/>
            <person name="Castelle C.J."/>
            <person name="Singh A."/>
            <person name="Wilkins M.J."/>
            <person name="Williams K.H."/>
            <person name="Banfield J.F."/>
        </authorList>
    </citation>
    <scope>NUCLEOTIDE SEQUENCE [LARGE SCALE GENOMIC DNA]</scope>
</reference>
<dbReference type="Proteomes" id="UP000034682">
    <property type="component" value="Unassembled WGS sequence"/>
</dbReference>
<organism evidence="2 3">
    <name type="scientific">Candidatus Giovannonibacteria bacterium GW2011_GWB1_47_6b</name>
    <dbReference type="NCBI Taxonomy" id="1618655"/>
    <lineage>
        <taxon>Bacteria</taxon>
        <taxon>Candidatus Giovannoniibacteriota</taxon>
    </lineage>
</organism>
<accession>A0A0G1VFI7</accession>
<comment type="caution">
    <text evidence="2">The sequence shown here is derived from an EMBL/GenBank/DDBJ whole genome shotgun (WGS) entry which is preliminary data.</text>
</comment>
<dbReference type="PATRIC" id="fig|1618655.3.peg.260"/>
<evidence type="ECO:0000256" key="1">
    <source>
        <dbReference type="ARBA" id="ARBA00010169"/>
    </source>
</evidence>
<gene>
    <name evidence="2" type="ORF">UY02_C0010G0005</name>
</gene>
<dbReference type="PANTHER" id="PTHR23419">
    <property type="entry name" value="DIVALENT CATION TOLERANCE CUTA-RELATED"/>
    <property type="match status" value="1"/>
</dbReference>
<dbReference type="EMBL" id="LCOK01000010">
    <property type="protein sequence ID" value="KKU76918.1"/>
    <property type="molecule type" value="Genomic_DNA"/>
</dbReference>
<dbReference type="Gene3D" id="3.30.70.120">
    <property type="match status" value="1"/>
</dbReference>
<dbReference type="Pfam" id="PF03091">
    <property type="entry name" value="CutA1"/>
    <property type="match status" value="1"/>
</dbReference>
<evidence type="ECO:0000313" key="3">
    <source>
        <dbReference type="Proteomes" id="UP000034682"/>
    </source>
</evidence>
<dbReference type="InterPro" id="IPR011322">
    <property type="entry name" value="N-reg_PII-like_a/b"/>
</dbReference>
<dbReference type="GO" id="GO:0005507">
    <property type="term" value="F:copper ion binding"/>
    <property type="evidence" value="ECO:0007669"/>
    <property type="project" value="TreeGrafter"/>
</dbReference>
<dbReference type="SUPFAM" id="SSF54913">
    <property type="entry name" value="GlnB-like"/>
    <property type="match status" value="1"/>
</dbReference>
<evidence type="ECO:0000313" key="2">
    <source>
        <dbReference type="EMBL" id="KKU76918.1"/>
    </source>
</evidence>
<dbReference type="AlphaFoldDB" id="A0A0G1VFI7"/>
<proteinExistence type="inferred from homology"/>
<name>A0A0G1VFI7_9BACT</name>
<sequence>MENLEQRVQKIEDRNRKMGDRSEYIQVFTTVAKRSDAERIAKFLLDKKLSACTQIIGPITSVYRWNGKRQKSKEWLCVVKSKKSYYGKIEQAIKEIHPYKLPEIIATPIVAGSREYFGWMRKEIKKSP</sequence>
<comment type="similarity">
    <text evidence="1">Belongs to the CutA family.</text>
</comment>
<dbReference type="InterPro" id="IPR004323">
    <property type="entry name" value="Ion_tolerance_CutA"/>
</dbReference>
<dbReference type="GO" id="GO:0010038">
    <property type="term" value="P:response to metal ion"/>
    <property type="evidence" value="ECO:0007669"/>
    <property type="project" value="InterPro"/>
</dbReference>
<protein>
    <submittedName>
        <fullName evidence="2">Putative divalent-cation tolerance protein</fullName>
    </submittedName>
</protein>
<dbReference type="InterPro" id="IPR015867">
    <property type="entry name" value="N-reg_PII/ATP_PRibTrfase_C"/>
</dbReference>
<dbReference type="PANTHER" id="PTHR23419:SF8">
    <property type="entry name" value="FI09726P"/>
    <property type="match status" value="1"/>
</dbReference>